<dbReference type="GeneID" id="68614456"/>
<dbReference type="Proteomes" id="UP001501729">
    <property type="component" value="Unassembled WGS sequence"/>
</dbReference>
<comment type="caution">
    <text evidence="1">The sequence shown here is derived from an EMBL/GenBank/DDBJ whole genome shotgun (WGS) entry which is preliminary data.</text>
</comment>
<reference evidence="1 2" key="1">
    <citation type="journal article" date="2019" name="Int. J. Syst. Evol. Microbiol.">
        <title>The Global Catalogue of Microorganisms (GCM) 10K type strain sequencing project: providing services to taxonomists for standard genome sequencing and annotation.</title>
        <authorList>
            <consortium name="The Broad Institute Genomics Platform"/>
            <consortium name="The Broad Institute Genome Sequencing Center for Infectious Disease"/>
            <person name="Wu L."/>
            <person name="Ma J."/>
        </authorList>
    </citation>
    <scope>NUCLEOTIDE SEQUENCE [LARGE SCALE GENOMIC DNA]</scope>
    <source>
        <strain evidence="1 2">JCM 17504</strain>
    </source>
</reference>
<dbReference type="Pfam" id="PF23928">
    <property type="entry name" value="DUF7266"/>
    <property type="match status" value="1"/>
</dbReference>
<protein>
    <submittedName>
        <fullName evidence="1">Uncharacterized protein</fullName>
    </submittedName>
</protein>
<keyword evidence="2" id="KW-1185">Reference proteome</keyword>
<evidence type="ECO:0000313" key="2">
    <source>
        <dbReference type="Proteomes" id="UP001501729"/>
    </source>
</evidence>
<dbReference type="AlphaFoldDB" id="A0AAV3UL03"/>
<gene>
    <name evidence="1" type="ORF">GCM10025751_36790</name>
</gene>
<proteinExistence type="predicted"/>
<dbReference type="RefSeq" id="WP_227774187.1">
    <property type="nucleotide sequence ID" value="NZ_BAABKX010000015.1"/>
</dbReference>
<organism evidence="1 2">
    <name type="scientific">Haladaptatus pallidirubidus</name>
    <dbReference type="NCBI Taxonomy" id="1008152"/>
    <lineage>
        <taxon>Archaea</taxon>
        <taxon>Methanobacteriati</taxon>
        <taxon>Methanobacteriota</taxon>
        <taxon>Stenosarchaea group</taxon>
        <taxon>Halobacteria</taxon>
        <taxon>Halobacteriales</taxon>
        <taxon>Haladaptataceae</taxon>
        <taxon>Haladaptatus</taxon>
    </lineage>
</organism>
<sequence length="174" mass="19197">MTGRRMTEDRNVTEGRGVLDERGVSPVIGKVLEAGLVVLYIGLITTTLYGGVVPDYRTAVGDEVGDRVLSKTAERIQQAVPANGRTVRGRMRVTLPRTIRGMEYEIRAESRKLTLVHSNKEVSGTTRLAIPEHVDTVRGNWSSTEPAFVVVRSEGTERTGLVVELERGQRERAP</sequence>
<evidence type="ECO:0000313" key="1">
    <source>
        <dbReference type="EMBL" id="GAA5056190.1"/>
    </source>
</evidence>
<dbReference type="InterPro" id="IPR055690">
    <property type="entry name" value="DUF7266"/>
</dbReference>
<accession>A0AAV3UL03</accession>
<name>A0AAV3UL03_9EURY</name>
<dbReference type="EMBL" id="BAABKX010000015">
    <property type="protein sequence ID" value="GAA5056190.1"/>
    <property type="molecule type" value="Genomic_DNA"/>
</dbReference>